<proteinExistence type="predicted"/>
<dbReference type="Proteomes" id="UP000178017">
    <property type="component" value="Unassembled WGS sequence"/>
</dbReference>
<dbReference type="EMBL" id="MFDO01000022">
    <property type="protein sequence ID" value="OGE65205.1"/>
    <property type="molecule type" value="Genomic_DNA"/>
</dbReference>
<evidence type="ECO:0000313" key="1">
    <source>
        <dbReference type="EMBL" id="OGE65205.1"/>
    </source>
</evidence>
<dbReference type="AlphaFoldDB" id="A0A1F5MIM3"/>
<protein>
    <submittedName>
        <fullName evidence="1">Uncharacterized protein</fullName>
    </submittedName>
</protein>
<gene>
    <name evidence="1" type="ORF">A3B49_00100</name>
</gene>
<reference evidence="1 2" key="1">
    <citation type="journal article" date="2016" name="Nat. Commun.">
        <title>Thousands of microbial genomes shed light on interconnected biogeochemical processes in an aquifer system.</title>
        <authorList>
            <person name="Anantharaman K."/>
            <person name="Brown C.T."/>
            <person name="Hug L.A."/>
            <person name="Sharon I."/>
            <person name="Castelle C.J."/>
            <person name="Probst A.J."/>
            <person name="Thomas B.C."/>
            <person name="Singh A."/>
            <person name="Wilkins M.J."/>
            <person name="Karaoz U."/>
            <person name="Brodie E.L."/>
            <person name="Williams K.H."/>
            <person name="Hubbard S.S."/>
            <person name="Banfield J.F."/>
        </authorList>
    </citation>
    <scope>NUCLEOTIDE SEQUENCE [LARGE SCALE GENOMIC DNA]</scope>
</reference>
<accession>A0A1F5MIM3</accession>
<organism evidence="1 2">
    <name type="scientific">Candidatus Daviesbacteria bacterium RIFCSPLOWO2_01_FULL_40_24</name>
    <dbReference type="NCBI Taxonomy" id="1797787"/>
    <lineage>
        <taxon>Bacteria</taxon>
        <taxon>Candidatus Daviesiibacteriota</taxon>
    </lineage>
</organism>
<evidence type="ECO:0000313" key="2">
    <source>
        <dbReference type="Proteomes" id="UP000178017"/>
    </source>
</evidence>
<name>A0A1F5MIM3_9BACT</name>
<sequence length="229" mass="26143">MNLLERVNQLLPDDCVALYGTSHEQLAQIRSNQFLSPYPSENMLPYQRKLVADGKHLYYAFPVIKQGALHNLDITSNRDVLRWVCSYAQRHATVDCFKDIAGIITNSEIVIARALSFRKQFDQLCQHEATFSDGVNPRRGHEEYSGRDDIQGEMWCLREQVGRYRFDTAVKRSVVRKGVILCFSPELLKEDILPGHEDSNEIMILSDQPLSTSVINTAIDLETVSRITL</sequence>
<comment type="caution">
    <text evidence="1">The sequence shown here is derived from an EMBL/GenBank/DDBJ whole genome shotgun (WGS) entry which is preliminary data.</text>
</comment>